<keyword evidence="5" id="KW-1185">Reference proteome</keyword>
<dbReference type="EMBL" id="CAXKWB010020470">
    <property type="protein sequence ID" value="CAL4122607.1"/>
    <property type="molecule type" value="Genomic_DNA"/>
</dbReference>
<protein>
    <submittedName>
        <fullName evidence="4">Uncharacterized protein</fullName>
    </submittedName>
</protein>
<evidence type="ECO:0000256" key="1">
    <source>
        <dbReference type="ARBA" id="ARBA00004496"/>
    </source>
</evidence>
<dbReference type="GO" id="GO:0032006">
    <property type="term" value="P:regulation of TOR signaling"/>
    <property type="evidence" value="ECO:0007669"/>
    <property type="project" value="TreeGrafter"/>
</dbReference>
<dbReference type="AlphaFoldDB" id="A0AAV2RGY3"/>
<dbReference type="InterPro" id="IPR012918">
    <property type="entry name" value="RTP801-like"/>
</dbReference>
<comment type="caution">
    <text evidence="4">The sequence shown here is derived from an EMBL/GenBank/DDBJ whole genome shotgun (WGS) entry which is preliminary data.</text>
</comment>
<evidence type="ECO:0000256" key="2">
    <source>
        <dbReference type="ARBA" id="ARBA00010670"/>
    </source>
</evidence>
<dbReference type="Pfam" id="PF07809">
    <property type="entry name" value="RTP801_C"/>
    <property type="match status" value="1"/>
</dbReference>
<dbReference type="Proteomes" id="UP001497623">
    <property type="component" value="Unassembled WGS sequence"/>
</dbReference>
<reference evidence="4 5" key="1">
    <citation type="submission" date="2024-05" db="EMBL/GenBank/DDBJ databases">
        <authorList>
            <person name="Wallberg A."/>
        </authorList>
    </citation>
    <scope>NUCLEOTIDE SEQUENCE [LARGE SCALE GENOMIC DNA]</scope>
</reference>
<dbReference type="GO" id="GO:0005737">
    <property type="term" value="C:cytoplasm"/>
    <property type="evidence" value="ECO:0007669"/>
    <property type="project" value="UniProtKB-SubCell"/>
</dbReference>
<organism evidence="4 5">
    <name type="scientific">Meganyctiphanes norvegica</name>
    <name type="common">Northern krill</name>
    <name type="synonym">Thysanopoda norvegica</name>
    <dbReference type="NCBI Taxonomy" id="48144"/>
    <lineage>
        <taxon>Eukaryota</taxon>
        <taxon>Metazoa</taxon>
        <taxon>Ecdysozoa</taxon>
        <taxon>Arthropoda</taxon>
        <taxon>Crustacea</taxon>
        <taxon>Multicrustacea</taxon>
        <taxon>Malacostraca</taxon>
        <taxon>Eumalacostraca</taxon>
        <taxon>Eucarida</taxon>
        <taxon>Euphausiacea</taxon>
        <taxon>Euphausiidae</taxon>
        <taxon>Meganyctiphanes</taxon>
    </lineage>
</organism>
<dbReference type="PANTHER" id="PTHR12478">
    <property type="entry name" value="DNA-DAMAGE-INDUCIBLE TRANSCRIPT 4 PROTEIN DDIT4"/>
    <property type="match status" value="1"/>
</dbReference>
<evidence type="ECO:0000313" key="4">
    <source>
        <dbReference type="EMBL" id="CAL4122607.1"/>
    </source>
</evidence>
<name>A0AAV2RGY3_MEGNR</name>
<dbReference type="PANTHER" id="PTHR12478:SF16">
    <property type="entry name" value="PROTEIN CHARYBDE-RELATED"/>
    <property type="match status" value="1"/>
</dbReference>
<proteinExistence type="inferred from homology"/>
<evidence type="ECO:0000256" key="3">
    <source>
        <dbReference type="ARBA" id="ARBA00022490"/>
    </source>
</evidence>
<comment type="similarity">
    <text evidence="2">Belongs to the DDIT4 family.</text>
</comment>
<comment type="subcellular location">
    <subcellularLocation>
        <location evidence="1">Cytoplasm</location>
    </subcellularLocation>
</comment>
<evidence type="ECO:0000313" key="5">
    <source>
        <dbReference type="Proteomes" id="UP001497623"/>
    </source>
</evidence>
<accession>A0AAV2RGY3</accession>
<dbReference type="InterPro" id="IPR038281">
    <property type="entry name" value="RTP801-like_C_sf"/>
</dbReference>
<dbReference type="Gene3D" id="3.90.470.40">
    <property type="entry name" value="RTP801-like"/>
    <property type="match status" value="1"/>
</dbReference>
<gene>
    <name evidence="4" type="ORF">MNOR_LOCUS23329</name>
</gene>
<dbReference type="GO" id="GO:0009968">
    <property type="term" value="P:negative regulation of signal transduction"/>
    <property type="evidence" value="ECO:0007669"/>
    <property type="project" value="InterPro"/>
</dbReference>
<dbReference type="GO" id="GO:0006915">
    <property type="term" value="P:apoptotic process"/>
    <property type="evidence" value="ECO:0007669"/>
    <property type="project" value="TreeGrafter"/>
</dbReference>
<keyword evidence="3" id="KW-0963">Cytoplasm</keyword>
<sequence>MAYMVSSSYASSLESIREEVDDGCNVDANLVTDKLQSVLQRGVERYLTCEKVRLQRSTLLRAAHDVLRLASAHPSGLRGTLVELYLSNGHNAKRLAQVVADPNTKAVTLIKLILHQDKDTSPTTLCLGAGYTMERCCMP</sequence>